<organism evidence="1 2">
    <name type="scientific">Taishania pollutisoli</name>
    <dbReference type="NCBI Taxonomy" id="2766479"/>
    <lineage>
        <taxon>Bacteria</taxon>
        <taxon>Pseudomonadati</taxon>
        <taxon>Bacteroidota</taxon>
        <taxon>Flavobacteriia</taxon>
        <taxon>Flavobacteriales</taxon>
        <taxon>Crocinitomicaceae</taxon>
        <taxon>Taishania</taxon>
    </lineage>
</organism>
<proteinExistence type="predicted"/>
<reference evidence="1" key="1">
    <citation type="submission" date="2020-09" db="EMBL/GenBank/DDBJ databases">
        <title>Taishania pollutisoli gen. nov., sp. nov., Isolated from Tetrabromobisphenol A-Contaminated Soil.</title>
        <authorList>
            <person name="Chen Q."/>
        </authorList>
    </citation>
    <scope>NUCLEOTIDE SEQUENCE</scope>
    <source>
        <strain evidence="1">CZZ-1</strain>
    </source>
</reference>
<comment type="caution">
    <text evidence="1">The sequence shown here is derived from an EMBL/GenBank/DDBJ whole genome shotgun (WGS) entry which is preliminary data.</text>
</comment>
<name>A0A8J6PMG5_9FLAO</name>
<dbReference type="EMBL" id="JACVEL010000001">
    <property type="protein sequence ID" value="MBC9810923.1"/>
    <property type="molecule type" value="Genomic_DNA"/>
</dbReference>
<dbReference type="RefSeq" id="WP_163492806.1">
    <property type="nucleotide sequence ID" value="NZ_JACVEL010000001.1"/>
</dbReference>
<sequence length="281" mass="31461">MNRIFLLLIIGSCLFFSGCIKNNPNPSWVEINKFTVESNPQLTEGELALNGFTNGWVYINDKFIGTFELPCKIPVLVTGQSTIRVYPTILNNGISATKKNYPFTEAYEQTVELKTDETVTVNPVTRYMTGTTFWIEDFQGGNIKLDQGSNSTASAQVVSDENNSNLYYKIDVNSTQSVWTAYTNEPLSFPIGSQIYLEFECNNTAPLKTLFMYGKADGTITEQYNITVTTANAGWKKVYIELTELVANSGGYLFWSGFEFSLPEGQSNSTVLIDNIKIVYR</sequence>
<keyword evidence="2" id="KW-1185">Reference proteome</keyword>
<protein>
    <submittedName>
        <fullName evidence="1">Uncharacterized protein</fullName>
    </submittedName>
</protein>
<evidence type="ECO:0000313" key="2">
    <source>
        <dbReference type="Proteomes" id="UP000652681"/>
    </source>
</evidence>
<gene>
    <name evidence="1" type="ORF">H9Y05_00400</name>
</gene>
<dbReference type="PROSITE" id="PS51257">
    <property type="entry name" value="PROKAR_LIPOPROTEIN"/>
    <property type="match status" value="1"/>
</dbReference>
<accession>A0A8J6PMG5</accession>
<dbReference type="Proteomes" id="UP000652681">
    <property type="component" value="Unassembled WGS sequence"/>
</dbReference>
<evidence type="ECO:0000313" key="1">
    <source>
        <dbReference type="EMBL" id="MBC9810923.1"/>
    </source>
</evidence>
<dbReference type="AlphaFoldDB" id="A0A8J6PMG5"/>